<reference evidence="1" key="1">
    <citation type="submission" date="2021-01" db="EMBL/GenBank/DDBJ databases">
        <authorList>
            <consortium name="Genoscope - CEA"/>
            <person name="William W."/>
        </authorList>
    </citation>
    <scope>NUCLEOTIDE SEQUENCE</scope>
</reference>
<gene>
    <name evidence="1" type="ORF">DARMORV10_A09P06670.1</name>
</gene>
<dbReference type="Proteomes" id="UP001295469">
    <property type="component" value="Chromosome A09"/>
</dbReference>
<organism evidence="1">
    <name type="scientific">Brassica napus</name>
    <name type="common">Rape</name>
    <dbReference type="NCBI Taxonomy" id="3708"/>
    <lineage>
        <taxon>Eukaryota</taxon>
        <taxon>Viridiplantae</taxon>
        <taxon>Streptophyta</taxon>
        <taxon>Embryophyta</taxon>
        <taxon>Tracheophyta</taxon>
        <taxon>Spermatophyta</taxon>
        <taxon>Magnoliopsida</taxon>
        <taxon>eudicotyledons</taxon>
        <taxon>Gunneridae</taxon>
        <taxon>Pentapetalae</taxon>
        <taxon>rosids</taxon>
        <taxon>malvids</taxon>
        <taxon>Brassicales</taxon>
        <taxon>Brassicaceae</taxon>
        <taxon>Brassiceae</taxon>
        <taxon>Brassica</taxon>
    </lineage>
</organism>
<name>A0A816NM10_BRANA</name>
<dbReference type="AlphaFoldDB" id="A0A816NM10"/>
<dbReference type="EMBL" id="HG994363">
    <property type="protein sequence ID" value="CAF2036627.1"/>
    <property type="molecule type" value="Genomic_DNA"/>
</dbReference>
<evidence type="ECO:0000313" key="1">
    <source>
        <dbReference type="EMBL" id="CAF2036627.1"/>
    </source>
</evidence>
<accession>A0A816NM10</accession>
<sequence length="117" mass="13070">MSRLFRLIMGLWCKSSTGVWNFEETPNSEGEALIINRTDSVDGIVERIRITLNLGILTPVVLTYQLPSWMLHPDGPTTPPITLVSNNDVEIMTSVTDYIEDAVLYVTSGPELVAKYQ</sequence>
<proteinExistence type="predicted"/>
<protein>
    <submittedName>
        <fullName evidence="1">(rape) hypothetical protein</fullName>
    </submittedName>
</protein>